<organism evidence="1 2">
    <name type="scientific">Didymella glomerata</name>
    <dbReference type="NCBI Taxonomy" id="749621"/>
    <lineage>
        <taxon>Eukaryota</taxon>
        <taxon>Fungi</taxon>
        <taxon>Dikarya</taxon>
        <taxon>Ascomycota</taxon>
        <taxon>Pezizomycotina</taxon>
        <taxon>Dothideomycetes</taxon>
        <taxon>Pleosporomycetidae</taxon>
        <taxon>Pleosporales</taxon>
        <taxon>Pleosporineae</taxon>
        <taxon>Didymellaceae</taxon>
        <taxon>Didymella</taxon>
    </lineage>
</organism>
<name>A0A9W9BV39_9PLEO</name>
<dbReference type="OrthoDB" id="10355434at2759"/>
<evidence type="ECO:0000313" key="1">
    <source>
        <dbReference type="EMBL" id="KAJ4329995.1"/>
    </source>
</evidence>
<dbReference type="EMBL" id="JAPEUV010000239">
    <property type="protein sequence ID" value="KAJ4329995.1"/>
    <property type="molecule type" value="Genomic_DNA"/>
</dbReference>
<protein>
    <submittedName>
        <fullName evidence="1">Uncharacterized protein</fullName>
    </submittedName>
</protein>
<reference evidence="1" key="1">
    <citation type="submission" date="2022-10" db="EMBL/GenBank/DDBJ databases">
        <title>Tapping the CABI collections for fungal endophytes: first genome assemblies for Collariella, Neodidymelliopsis, Ascochyta clinopodiicola, Didymella pomorum, Didymosphaeria variabile, Neocosmospora piperis and Neocucurbitaria cava.</title>
        <authorList>
            <person name="Hill R."/>
        </authorList>
    </citation>
    <scope>NUCLEOTIDE SEQUENCE</scope>
    <source>
        <strain evidence="1">IMI 360193</strain>
    </source>
</reference>
<accession>A0A9W9BV39</accession>
<dbReference type="Proteomes" id="UP001140562">
    <property type="component" value="Unassembled WGS sequence"/>
</dbReference>
<dbReference type="AlphaFoldDB" id="A0A9W9BV39"/>
<comment type="caution">
    <text evidence="1">The sequence shown here is derived from an EMBL/GenBank/DDBJ whole genome shotgun (WGS) entry which is preliminary data.</text>
</comment>
<proteinExistence type="predicted"/>
<keyword evidence="2" id="KW-1185">Reference proteome</keyword>
<evidence type="ECO:0000313" key="2">
    <source>
        <dbReference type="Proteomes" id="UP001140562"/>
    </source>
</evidence>
<feature type="non-terminal residue" evidence="1">
    <location>
        <position position="100"/>
    </location>
</feature>
<sequence length="100" mass="11213">MAHQQSDPPYTYPLGDVDLMTLIQSNARLLYGRHKIYDVVLTQLRIEAYSDRALLIGYSPAYTKTGERGAIEAVESRGTILREAKLNNGDLFRSGPQVNE</sequence>
<gene>
    <name evidence="1" type="ORF">N0V87_010398</name>
</gene>